<keyword evidence="8" id="KW-1185">Reference proteome</keyword>
<feature type="transmembrane region" description="Helical" evidence="5">
    <location>
        <begin position="153"/>
        <end position="173"/>
    </location>
</feature>
<feature type="transmembrane region" description="Helical" evidence="5">
    <location>
        <begin position="512"/>
        <end position="528"/>
    </location>
</feature>
<evidence type="ECO:0000256" key="3">
    <source>
        <dbReference type="ARBA" id="ARBA00022989"/>
    </source>
</evidence>
<dbReference type="Gene3D" id="1.20.1250.20">
    <property type="entry name" value="MFS general substrate transporter like domains"/>
    <property type="match status" value="1"/>
</dbReference>
<dbReference type="Pfam" id="PF00083">
    <property type="entry name" value="Sugar_tr"/>
    <property type="match status" value="1"/>
</dbReference>
<proteinExistence type="predicted"/>
<dbReference type="InterPro" id="IPR020846">
    <property type="entry name" value="MFS_dom"/>
</dbReference>
<evidence type="ECO:0000256" key="2">
    <source>
        <dbReference type="ARBA" id="ARBA00022692"/>
    </source>
</evidence>
<evidence type="ECO:0000256" key="4">
    <source>
        <dbReference type="ARBA" id="ARBA00023136"/>
    </source>
</evidence>
<dbReference type="EMBL" id="EAAA01002815">
    <property type="status" value="NOT_ANNOTATED_CDS"/>
    <property type="molecule type" value="Genomic_DNA"/>
</dbReference>
<evidence type="ECO:0000256" key="1">
    <source>
        <dbReference type="ARBA" id="ARBA00004141"/>
    </source>
</evidence>
<protein>
    <recommendedName>
        <fullName evidence="6">Major facilitator superfamily (MFS) profile domain-containing protein</fullName>
    </recommendedName>
</protein>
<reference evidence="7" key="4">
    <citation type="submission" date="2025-09" db="UniProtKB">
        <authorList>
            <consortium name="Ensembl"/>
        </authorList>
    </citation>
    <scope>IDENTIFICATION</scope>
</reference>
<dbReference type="AlphaFoldDB" id="H2XZJ7"/>
<evidence type="ECO:0000256" key="5">
    <source>
        <dbReference type="SAM" id="Phobius"/>
    </source>
</evidence>
<dbReference type="GeneTree" id="ENSGT00940000162538"/>
<feature type="transmembrane region" description="Helical" evidence="5">
    <location>
        <begin position="271"/>
        <end position="289"/>
    </location>
</feature>
<feature type="transmembrane region" description="Helical" evidence="5">
    <location>
        <begin position="412"/>
        <end position="435"/>
    </location>
</feature>
<dbReference type="Ensembl" id="ENSCINT00000030374.1">
    <property type="protein sequence ID" value="ENSCINP00000035081.1"/>
    <property type="gene ID" value="ENSCING00000018011.1"/>
</dbReference>
<feature type="transmembrane region" description="Helical" evidence="5">
    <location>
        <begin position="185"/>
        <end position="204"/>
    </location>
</feature>
<reference evidence="7" key="2">
    <citation type="journal article" date="2008" name="Genome Biol.">
        <title>Improved genome assembly and evidence-based global gene model set for the chordate Ciona intestinalis: new insight into intron and operon populations.</title>
        <authorList>
            <person name="Satou Y."/>
            <person name="Mineta K."/>
            <person name="Ogasawara M."/>
            <person name="Sasakura Y."/>
            <person name="Shoguchi E."/>
            <person name="Ueno K."/>
            <person name="Yamada L."/>
            <person name="Matsumoto J."/>
            <person name="Wasserscheid J."/>
            <person name="Dewar K."/>
            <person name="Wiley G.B."/>
            <person name="Macmil S.L."/>
            <person name="Roe B.A."/>
            <person name="Zeller R.W."/>
            <person name="Hastings K.E."/>
            <person name="Lemaire P."/>
            <person name="Lindquist E."/>
            <person name="Endo T."/>
            <person name="Hotta K."/>
            <person name="Inaba K."/>
        </authorList>
    </citation>
    <scope>NUCLEOTIDE SEQUENCE [LARGE SCALE GENOMIC DNA]</scope>
    <source>
        <strain evidence="7">wild type</strain>
    </source>
</reference>
<dbReference type="PROSITE" id="PS50850">
    <property type="entry name" value="MFS"/>
    <property type="match status" value="1"/>
</dbReference>
<feature type="transmembrane region" description="Helical" evidence="5">
    <location>
        <begin position="363"/>
        <end position="381"/>
    </location>
</feature>
<sequence>MIDFDIILKHIGGLGRFQIILIFLVGYYSIPAGINSLAPVFINYTPAFRCSVPQFDTNPYYTNLTENEILNLTTPLDKNGEYDTCYRQRNKRVFHSSFCVTLYVRMDANYSTKYDYNASYCIEIPCDQGYHYDRSIFPETVITEFDLVCDNKYLDALATSLYMIGVLLGSLIFGNISDRFGRKITMIVTSVLCFAGLLGCAFVHNFTLFVVSRVFVAFFGFGTFISNFVYLLEITSNKWRTLLGVSFQLGFAIGYMILSGVAYQWSNWHDMEIAMSIVSVPYALFLFFIPESPRWLFSNGREEEAKKITRRFAKYNKVTLDEPDIWNEADTDTSQLVSTHVIVYHEYNITFIKKTKKRLLPRFVNSMVYYGISLNAGALAGDIFVNNALNGVMEIAAYVIVIAFMDITGRRFMLTAMLVLASASLICSTIVNEYAYEDQGLITLGVVFAFAAKVGISGSYAVVYNFTSELYPTVVRNRTNGVGVGSTFARFGSILAPFILALQAYLKWLPNVIFGVAAAAAALLSYTLPETKGIDMMETIEEAERFYNGKTIKNQLVLTEKNDVGYEYTNGQFDHKES</sequence>
<dbReference type="CDD" id="cd17317">
    <property type="entry name" value="MFS_SLC22"/>
    <property type="match status" value="1"/>
</dbReference>
<keyword evidence="4 5" id="KW-0472">Membrane</keyword>
<feature type="transmembrane region" description="Helical" evidence="5">
    <location>
        <begin position="387"/>
        <end position="405"/>
    </location>
</feature>
<dbReference type="GO" id="GO:0022857">
    <property type="term" value="F:transmembrane transporter activity"/>
    <property type="evidence" value="ECO:0007669"/>
    <property type="project" value="InterPro"/>
</dbReference>
<dbReference type="InterPro" id="IPR005828">
    <property type="entry name" value="MFS_sugar_transport-like"/>
</dbReference>
<dbReference type="GO" id="GO:0016020">
    <property type="term" value="C:membrane"/>
    <property type="evidence" value="ECO:0007669"/>
    <property type="project" value="UniProtKB-SubCell"/>
</dbReference>
<keyword evidence="3 5" id="KW-1133">Transmembrane helix</keyword>
<feature type="domain" description="Major facilitator superfamily (MFS) profile" evidence="6">
    <location>
        <begin position="101"/>
        <end position="533"/>
    </location>
</feature>
<name>H2XZJ7_CIOIN</name>
<feature type="transmembrane region" description="Helical" evidence="5">
    <location>
        <begin position="441"/>
        <end position="466"/>
    </location>
</feature>
<evidence type="ECO:0000259" key="6">
    <source>
        <dbReference type="PROSITE" id="PS50850"/>
    </source>
</evidence>
<feature type="transmembrane region" description="Helical" evidence="5">
    <location>
        <begin position="210"/>
        <end position="230"/>
    </location>
</feature>
<dbReference type="SUPFAM" id="SSF103473">
    <property type="entry name" value="MFS general substrate transporter"/>
    <property type="match status" value="1"/>
</dbReference>
<feature type="transmembrane region" description="Helical" evidence="5">
    <location>
        <begin position="20"/>
        <end position="42"/>
    </location>
</feature>
<dbReference type="PANTHER" id="PTHR24064">
    <property type="entry name" value="SOLUTE CARRIER FAMILY 22 MEMBER"/>
    <property type="match status" value="1"/>
</dbReference>
<evidence type="ECO:0000313" key="8">
    <source>
        <dbReference type="Proteomes" id="UP000008144"/>
    </source>
</evidence>
<reference evidence="7" key="3">
    <citation type="submission" date="2025-08" db="UniProtKB">
        <authorList>
            <consortium name="Ensembl"/>
        </authorList>
    </citation>
    <scope>IDENTIFICATION</scope>
</reference>
<reference evidence="8" key="1">
    <citation type="journal article" date="2002" name="Science">
        <title>The draft genome of Ciona intestinalis: insights into chordate and vertebrate origins.</title>
        <authorList>
            <person name="Dehal P."/>
            <person name="Satou Y."/>
            <person name="Campbell R.K."/>
            <person name="Chapman J."/>
            <person name="Degnan B."/>
            <person name="De Tomaso A."/>
            <person name="Davidson B."/>
            <person name="Di Gregorio A."/>
            <person name="Gelpke M."/>
            <person name="Goodstein D.M."/>
            <person name="Harafuji N."/>
            <person name="Hastings K.E."/>
            <person name="Ho I."/>
            <person name="Hotta K."/>
            <person name="Huang W."/>
            <person name="Kawashima T."/>
            <person name="Lemaire P."/>
            <person name="Martinez D."/>
            <person name="Meinertzhagen I.A."/>
            <person name="Necula S."/>
            <person name="Nonaka M."/>
            <person name="Putnam N."/>
            <person name="Rash S."/>
            <person name="Saiga H."/>
            <person name="Satake M."/>
            <person name="Terry A."/>
            <person name="Yamada L."/>
            <person name="Wang H.G."/>
            <person name="Awazu S."/>
            <person name="Azumi K."/>
            <person name="Boore J."/>
            <person name="Branno M."/>
            <person name="Chin-Bow S."/>
            <person name="DeSantis R."/>
            <person name="Doyle S."/>
            <person name="Francino P."/>
            <person name="Keys D.N."/>
            <person name="Haga S."/>
            <person name="Hayashi H."/>
            <person name="Hino K."/>
            <person name="Imai K.S."/>
            <person name="Inaba K."/>
            <person name="Kano S."/>
            <person name="Kobayashi K."/>
            <person name="Kobayashi M."/>
            <person name="Lee B.I."/>
            <person name="Makabe K.W."/>
            <person name="Manohar C."/>
            <person name="Matassi G."/>
            <person name="Medina M."/>
            <person name="Mochizuki Y."/>
            <person name="Mount S."/>
            <person name="Morishita T."/>
            <person name="Miura S."/>
            <person name="Nakayama A."/>
            <person name="Nishizaka S."/>
            <person name="Nomoto H."/>
            <person name="Ohta F."/>
            <person name="Oishi K."/>
            <person name="Rigoutsos I."/>
            <person name="Sano M."/>
            <person name="Sasaki A."/>
            <person name="Sasakura Y."/>
            <person name="Shoguchi E."/>
            <person name="Shin-i T."/>
            <person name="Spagnuolo A."/>
            <person name="Stainier D."/>
            <person name="Suzuki M.M."/>
            <person name="Tassy O."/>
            <person name="Takatori N."/>
            <person name="Tokuoka M."/>
            <person name="Yagi K."/>
            <person name="Yoshizaki F."/>
            <person name="Wada S."/>
            <person name="Zhang C."/>
            <person name="Hyatt P.D."/>
            <person name="Larimer F."/>
            <person name="Detter C."/>
            <person name="Doggett N."/>
            <person name="Glavina T."/>
            <person name="Hawkins T."/>
            <person name="Richardson P."/>
            <person name="Lucas S."/>
            <person name="Kohara Y."/>
            <person name="Levine M."/>
            <person name="Satoh N."/>
            <person name="Rokhsar D.S."/>
        </authorList>
    </citation>
    <scope>NUCLEOTIDE SEQUENCE [LARGE SCALE GENOMIC DNA]</scope>
</reference>
<feature type="transmembrane region" description="Helical" evidence="5">
    <location>
        <begin position="242"/>
        <end position="265"/>
    </location>
</feature>
<feature type="transmembrane region" description="Helical" evidence="5">
    <location>
        <begin position="487"/>
        <end position="506"/>
    </location>
</feature>
<comment type="subcellular location">
    <subcellularLocation>
        <location evidence="1">Membrane</location>
        <topology evidence="1">Multi-pass membrane protein</topology>
    </subcellularLocation>
</comment>
<keyword evidence="2 5" id="KW-0812">Transmembrane</keyword>
<organism evidence="7 8">
    <name type="scientific">Ciona intestinalis</name>
    <name type="common">Transparent sea squirt</name>
    <name type="synonym">Ascidia intestinalis</name>
    <dbReference type="NCBI Taxonomy" id="7719"/>
    <lineage>
        <taxon>Eukaryota</taxon>
        <taxon>Metazoa</taxon>
        <taxon>Chordata</taxon>
        <taxon>Tunicata</taxon>
        <taxon>Ascidiacea</taxon>
        <taxon>Phlebobranchia</taxon>
        <taxon>Cionidae</taxon>
        <taxon>Ciona</taxon>
    </lineage>
</organism>
<accession>H2XZJ7</accession>
<dbReference type="InterPro" id="IPR036259">
    <property type="entry name" value="MFS_trans_sf"/>
</dbReference>
<dbReference type="Proteomes" id="UP000008144">
    <property type="component" value="Chromosome 9"/>
</dbReference>
<evidence type="ECO:0000313" key="7">
    <source>
        <dbReference type="Ensembl" id="ENSCINP00000035081.1"/>
    </source>
</evidence>